<name>A0ABS3FMN0_9CYAN</name>
<dbReference type="EMBL" id="JAFLQW010000116">
    <property type="protein sequence ID" value="MBO0348363.1"/>
    <property type="molecule type" value="Genomic_DNA"/>
</dbReference>
<dbReference type="Proteomes" id="UP000664844">
    <property type="component" value="Unassembled WGS sequence"/>
</dbReference>
<evidence type="ECO:0000313" key="2">
    <source>
        <dbReference type="Proteomes" id="UP000664844"/>
    </source>
</evidence>
<gene>
    <name evidence="1" type="ORF">J0895_04425</name>
</gene>
<proteinExistence type="predicted"/>
<reference evidence="1 2" key="1">
    <citation type="submission" date="2021-03" db="EMBL/GenBank/DDBJ databases">
        <title>Metabolic Capacity of the Antarctic Cyanobacterium Phormidium pseudopriestleyi that Sustains Oxygenic Photosynthesis in the Presence of Hydrogen Sulfide.</title>
        <authorList>
            <person name="Lumian J.E."/>
            <person name="Jungblut A.D."/>
            <person name="Dillon M.L."/>
            <person name="Hawes I."/>
            <person name="Doran P.T."/>
            <person name="Mackey T.J."/>
            <person name="Dick G.J."/>
            <person name="Grettenberger C.L."/>
            <person name="Sumner D.Y."/>
        </authorList>
    </citation>
    <scope>NUCLEOTIDE SEQUENCE [LARGE SCALE GENOMIC DNA]</scope>
    <source>
        <strain evidence="1 2">FRX01</strain>
    </source>
</reference>
<comment type="caution">
    <text evidence="1">The sequence shown here is derived from an EMBL/GenBank/DDBJ whole genome shotgun (WGS) entry which is preliminary data.</text>
</comment>
<sequence>MLYDVPGRADPIISSDLLEQWNQTIQDAYDRLGNWKNRFFTLDPSSLKNPVRASIKWFGDPAEPAFCLDEPTAKQLCDWGVQGRHILHNEYCEYRIIEKPDSTGKMRPKRVEVTTELREYWTCIAKFDPVAVRAMVENVLGFLPNWEALYGVSNPSLLSPRQREIAFSRLVAGHGNNAELVAAGVPEQPTGALNQDNALFMTHPINGLDDLLYIVMFGAAPYVVRTDTGLKSAIREQIFRQYNVEGLACRHADPAAAMGAQGAAMNGQTVAFDNPVGMYILSFNHRAFWYQDEPVPEEWIRFSRGEKDMYQRLEFGPSDADSAFLDEIVVAVGADTQPLTGGFQLLQQIEIGPIIVVGEPTPVAEDEYVILRTSSEPIRCRDAGICDRIHQLKQQYDTAQNIGRVGPRQMGVFS</sequence>
<keyword evidence="2" id="KW-1185">Reference proteome</keyword>
<evidence type="ECO:0000313" key="1">
    <source>
        <dbReference type="EMBL" id="MBO0348363.1"/>
    </source>
</evidence>
<protein>
    <submittedName>
        <fullName evidence="1">Uncharacterized protein</fullName>
    </submittedName>
</protein>
<dbReference type="RefSeq" id="WP_207086913.1">
    <property type="nucleotide sequence ID" value="NZ_JAFLQW010000116.1"/>
</dbReference>
<accession>A0ABS3FMN0</accession>
<organism evidence="1 2">
    <name type="scientific">Phormidium pseudopriestleyi FRX01</name>
    <dbReference type="NCBI Taxonomy" id="1759528"/>
    <lineage>
        <taxon>Bacteria</taxon>
        <taxon>Bacillati</taxon>
        <taxon>Cyanobacteriota</taxon>
        <taxon>Cyanophyceae</taxon>
        <taxon>Oscillatoriophycideae</taxon>
        <taxon>Oscillatoriales</taxon>
        <taxon>Oscillatoriaceae</taxon>
        <taxon>Phormidium</taxon>
    </lineage>
</organism>